<feature type="transmembrane region" description="Helical" evidence="1">
    <location>
        <begin position="107"/>
        <end position="124"/>
    </location>
</feature>
<reference evidence="2 3" key="1">
    <citation type="submission" date="2017-02" db="EMBL/GenBank/DDBJ databases">
        <authorList>
            <person name="Peterson S.W."/>
        </authorList>
    </citation>
    <scope>NUCLEOTIDE SEQUENCE [LARGE SCALE GENOMIC DNA]</scope>
    <source>
        <strain evidence="2 3">B Mb 05.01</strain>
    </source>
</reference>
<dbReference type="OrthoDB" id="9788974at2"/>
<evidence type="ECO:0000313" key="3">
    <source>
        <dbReference type="Proteomes" id="UP000196320"/>
    </source>
</evidence>
<evidence type="ECO:0000256" key="1">
    <source>
        <dbReference type="SAM" id="Phobius"/>
    </source>
</evidence>
<gene>
    <name evidence="2" type="ORF">FM104_02875</name>
</gene>
<feature type="transmembrane region" description="Helical" evidence="1">
    <location>
        <begin position="70"/>
        <end position="87"/>
    </location>
</feature>
<dbReference type="PANTHER" id="PTHR36974">
    <property type="entry name" value="MEMBRANE PROTEIN-RELATED"/>
    <property type="match status" value="1"/>
</dbReference>
<name>A0A1R4IM73_9MICO</name>
<organism evidence="2 3">
    <name type="scientific">Microbacterium esteraromaticum</name>
    <dbReference type="NCBI Taxonomy" id="57043"/>
    <lineage>
        <taxon>Bacteria</taxon>
        <taxon>Bacillati</taxon>
        <taxon>Actinomycetota</taxon>
        <taxon>Actinomycetes</taxon>
        <taxon>Micrococcales</taxon>
        <taxon>Microbacteriaceae</taxon>
        <taxon>Microbacterium</taxon>
    </lineage>
</organism>
<evidence type="ECO:0000313" key="2">
    <source>
        <dbReference type="EMBL" id="SJN20911.1"/>
    </source>
</evidence>
<dbReference type="EMBL" id="FUKO01000011">
    <property type="protein sequence ID" value="SJN20911.1"/>
    <property type="molecule type" value="Genomic_DNA"/>
</dbReference>
<keyword evidence="3" id="KW-1185">Reference proteome</keyword>
<dbReference type="RefSeq" id="WP_087129960.1">
    <property type="nucleotide sequence ID" value="NZ_FUKO01000011.1"/>
</dbReference>
<dbReference type="PANTHER" id="PTHR36974:SF1">
    <property type="entry name" value="DOXX FAMILY MEMBRANE PROTEIN"/>
    <property type="match status" value="1"/>
</dbReference>
<keyword evidence="1" id="KW-0472">Membrane</keyword>
<keyword evidence="1" id="KW-0812">Transmembrane</keyword>
<accession>A0A1R4IM73</accession>
<protein>
    <submittedName>
        <fullName evidence="2">Putative membrane protein</fullName>
    </submittedName>
</protein>
<feature type="transmembrane region" description="Helical" evidence="1">
    <location>
        <begin position="47"/>
        <end position="65"/>
    </location>
</feature>
<proteinExistence type="predicted"/>
<dbReference type="AlphaFoldDB" id="A0A1R4IM73"/>
<sequence>MTSPARTVGRIVLGSLLALIGVSHLTVARKGFRVAVPDWVPGDPDTTVVASGVVEIGLGTAMLFARRHRGLVGTLTALFLVAVFPGNVSQWKHQRYAPGLDTDAKRFARLFLQPVLIWLVLWATRAPRR</sequence>
<keyword evidence="1" id="KW-1133">Transmembrane helix</keyword>
<dbReference type="Proteomes" id="UP000196320">
    <property type="component" value="Unassembled WGS sequence"/>
</dbReference>